<dbReference type="PROSITE" id="PS50931">
    <property type="entry name" value="HTH_LYSR"/>
    <property type="match status" value="1"/>
</dbReference>
<keyword evidence="3" id="KW-0238">DNA-binding</keyword>
<keyword evidence="4" id="KW-0804">Transcription</keyword>
<dbReference type="Pfam" id="PF03466">
    <property type="entry name" value="LysR_substrate"/>
    <property type="match status" value="1"/>
</dbReference>
<reference evidence="6 7" key="1">
    <citation type="submission" date="2016-10" db="EMBL/GenBank/DDBJ databases">
        <authorList>
            <person name="de Groot N.N."/>
        </authorList>
    </citation>
    <scope>NUCLEOTIDE SEQUENCE [LARGE SCALE GENOMIC DNA]</scope>
    <source>
        <strain evidence="6 7">DSM 19219</strain>
    </source>
</reference>
<accession>A0A1H3DK61</accession>
<dbReference type="FunFam" id="1.10.10.10:FF:000001">
    <property type="entry name" value="LysR family transcriptional regulator"/>
    <property type="match status" value="1"/>
</dbReference>
<dbReference type="EMBL" id="FNNI01000006">
    <property type="protein sequence ID" value="SDX66781.1"/>
    <property type="molecule type" value="Genomic_DNA"/>
</dbReference>
<dbReference type="STRING" id="574349.SAMN05443545_106315"/>
<evidence type="ECO:0000313" key="6">
    <source>
        <dbReference type="EMBL" id="SDX66781.1"/>
    </source>
</evidence>
<organism evidence="6 7">
    <name type="scientific">Aidingimonas halophila</name>
    <dbReference type="NCBI Taxonomy" id="574349"/>
    <lineage>
        <taxon>Bacteria</taxon>
        <taxon>Pseudomonadati</taxon>
        <taxon>Pseudomonadota</taxon>
        <taxon>Gammaproteobacteria</taxon>
        <taxon>Oceanospirillales</taxon>
        <taxon>Halomonadaceae</taxon>
        <taxon>Aidingimonas</taxon>
    </lineage>
</organism>
<evidence type="ECO:0000259" key="5">
    <source>
        <dbReference type="PROSITE" id="PS50931"/>
    </source>
</evidence>
<dbReference type="PANTHER" id="PTHR30579">
    <property type="entry name" value="TRANSCRIPTIONAL REGULATOR"/>
    <property type="match status" value="1"/>
</dbReference>
<dbReference type="InterPro" id="IPR036390">
    <property type="entry name" value="WH_DNA-bd_sf"/>
</dbReference>
<dbReference type="InterPro" id="IPR036388">
    <property type="entry name" value="WH-like_DNA-bd_sf"/>
</dbReference>
<dbReference type="PANTHER" id="PTHR30579:SF7">
    <property type="entry name" value="HTH-TYPE TRANSCRIPTIONAL REGULATOR LRHA-RELATED"/>
    <property type="match status" value="1"/>
</dbReference>
<dbReference type="Proteomes" id="UP000198500">
    <property type="component" value="Unassembled WGS sequence"/>
</dbReference>
<dbReference type="SUPFAM" id="SSF53850">
    <property type="entry name" value="Periplasmic binding protein-like II"/>
    <property type="match status" value="1"/>
</dbReference>
<dbReference type="InterPro" id="IPR005119">
    <property type="entry name" value="LysR_subst-bd"/>
</dbReference>
<dbReference type="Pfam" id="PF00126">
    <property type="entry name" value="HTH_1"/>
    <property type="match status" value="1"/>
</dbReference>
<keyword evidence="7" id="KW-1185">Reference proteome</keyword>
<keyword evidence="2" id="KW-0805">Transcription regulation</keyword>
<sequence>MDTDLLRAFVTVAECEGFSAAGKVLHRTQSAVSLQIKRLEDQMGEALFERTSRSVVLTPPGGRLLPYARHILKLQDEAKRIMGAERQGELIRLGTSEEQASTYLPELLPRFARQFPGVRLEVICDISARLIHDFQEGLLDAALVIRHMPTQSGQLLGREPMVWVIADDKSPDEWETLPLALNPEGCIFRAHAFAALGRDDWRWDVRYSSQSPTGINLPVQAGLAMTVKTPRSVPPGCRIVGDDASLPELGHVEIEMHRSPGRSSEAFHFFCDELEAIVTGTESVECFETLNETVASSATE</sequence>
<dbReference type="RefSeq" id="WP_092570549.1">
    <property type="nucleotide sequence ID" value="NZ_BMXH01000005.1"/>
</dbReference>
<evidence type="ECO:0000313" key="7">
    <source>
        <dbReference type="Proteomes" id="UP000198500"/>
    </source>
</evidence>
<protein>
    <submittedName>
        <fullName evidence="6">Transcriptional regulator, LysR family</fullName>
    </submittedName>
</protein>
<dbReference type="GO" id="GO:0003677">
    <property type="term" value="F:DNA binding"/>
    <property type="evidence" value="ECO:0007669"/>
    <property type="project" value="UniProtKB-KW"/>
</dbReference>
<gene>
    <name evidence="6" type="ORF">SAMN05443545_106315</name>
</gene>
<dbReference type="Gene3D" id="1.10.10.10">
    <property type="entry name" value="Winged helix-like DNA-binding domain superfamily/Winged helix DNA-binding domain"/>
    <property type="match status" value="1"/>
</dbReference>
<dbReference type="SUPFAM" id="SSF46785">
    <property type="entry name" value="Winged helix' DNA-binding domain"/>
    <property type="match status" value="1"/>
</dbReference>
<proteinExistence type="inferred from homology"/>
<dbReference type="Gene3D" id="3.40.190.10">
    <property type="entry name" value="Periplasmic binding protein-like II"/>
    <property type="match status" value="2"/>
</dbReference>
<dbReference type="PRINTS" id="PR00039">
    <property type="entry name" value="HTHLYSR"/>
</dbReference>
<evidence type="ECO:0000256" key="2">
    <source>
        <dbReference type="ARBA" id="ARBA00023015"/>
    </source>
</evidence>
<dbReference type="GO" id="GO:0003700">
    <property type="term" value="F:DNA-binding transcription factor activity"/>
    <property type="evidence" value="ECO:0007669"/>
    <property type="project" value="InterPro"/>
</dbReference>
<name>A0A1H3DK61_9GAMM</name>
<dbReference type="AlphaFoldDB" id="A0A1H3DK61"/>
<dbReference type="OrthoDB" id="5723059at2"/>
<feature type="domain" description="HTH lysR-type" evidence="5">
    <location>
        <begin position="1"/>
        <end position="58"/>
    </location>
</feature>
<evidence type="ECO:0000256" key="1">
    <source>
        <dbReference type="ARBA" id="ARBA00009437"/>
    </source>
</evidence>
<dbReference type="InterPro" id="IPR000847">
    <property type="entry name" value="LysR_HTH_N"/>
</dbReference>
<evidence type="ECO:0000256" key="3">
    <source>
        <dbReference type="ARBA" id="ARBA00023125"/>
    </source>
</evidence>
<dbReference type="InterPro" id="IPR050176">
    <property type="entry name" value="LTTR"/>
</dbReference>
<evidence type="ECO:0000256" key="4">
    <source>
        <dbReference type="ARBA" id="ARBA00023163"/>
    </source>
</evidence>
<comment type="similarity">
    <text evidence="1">Belongs to the LysR transcriptional regulatory family.</text>
</comment>